<evidence type="ECO:0000313" key="3">
    <source>
        <dbReference type="EMBL" id="SPJ25809.1"/>
    </source>
</evidence>
<dbReference type="InterPro" id="IPR039552">
    <property type="entry name" value="IS66_C"/>
</dbReference>
<accession>A0A2R8C0A7</accession>
<proteinExistence type="predicted"/>
<dbReference type="InterPro" id="IPR004291">
    <property type="entry name" value="Transposase_IS66_central"/>
</dbReference>
<evidence type="ECO:0000259" key="1">
    <source>
        <dbReference type="Pfam" id="PF03050"/>
    </source>
</evidence>
<organism evidence="3 4">
    <name type="scientific">Palleronia abyssalis</name>
    <dbReference type="NCBI Taxonomy" id="1501240"/>
    <lineage>
        <taxon>Bacteria</taxon>
        <taxon>Pseudomonadati</taxon>
        <taxon>Pseudomonadota</taxon>
        <taxon>Alphaproteobacteria</taxon>
        <taxon>Rhodobacterales</taxon>
        <taxon>Roseobacteraceae</taxon>
        <taxon>Palleronia</taxon>
    </lineage>
</organism>
<dbReference type="NCBIfam" id="NF033517">
    <property type="entry name" value="transpos_IS66"/>
    <property type="match status" value="1"/>
</dbReference>
<keyword evidence="4" id="KW-1185">Reference proteome</keyword>
<evidence type="ECO:0000259" key="2">
    <source>
        <dbReference type="Pfam" id="PF13817"/>
    </source>
</evidence>
<dbReference type="EMBL" id="ONZF01000011">
    <property type="protein sequence ID" value="SPJ25809.1"/>
    <property type="molecule type" value="Genomic_DNA"/>
</dbReference>
<gene>
    <name evidence="3" type="ORF">PAA8504_03660</name>
</gene>
<dbReference type="Pfam" id="PF03050">
    <property type="entry name" value="DDE_Tnp_IS66"/>
    <property type="match status" value="1"/>
</dbReference>
<evidence type="ECO:0000313" key="4">
    <source>
        <dbReference type="Proteomes" id="UP000244912"/>
    </source>
</evidence>
<feature type="domain" description="Transposase IS66 C-terminal" evidence="2">
    <location>
        <begin position="211"/>
        <end position="248"/>
    </location>
</feature>
<dbReference type="InterPro" id="IPR052344">
    <property type="entry name" value="Transposase-related"/>
</dbReference>
<dbReference type="Pfam" id="PF13817">
    <property type="entry name" value="DDE_Tnp_IS66_C"/>
    <property type="match status" value="1"/>
</dbReference>
<sequence>MWSPWFETHGERPWAGTAPPGVVYRFSPDRKGEHPRRHLQGSSGILQADAYAGFGHLYQRRADGSSQFREAVCWAHLRRDFHDVREATKSEIAREALDRIGKLYDVEREIAGRSAELRQAAREQHSRPMVDAFKVWAETQLPRIPGKGDLAKAFRYGLSRWPSFELFLEDGRIGIDNNPAERAMRPIGIGRKNWLFAGSDSGGETLARAMTLIETANMNDLDPQAWLTDILDRIHDHKINRLHELLPWNWKAEA</sequence>
<dbReference type="PANTHER" id="PTHR33678">
    <property type="entry name" value="BLL1576 PROTEIN"/>
    <property type="match status" value="1"/>
</dbReference>
<protein>
    <submittedName>
        <fullName evidence="3">Uncharacterized protein</fullName>
    </submittedName>
</protein>
<feature type="domain" description="Transposase IS66 central" evidence="1">
    <location>
        <begin position="13"/>
        <end position="204"/>
    </location>
</feature>
<dbReference type="AlphaFoldDB" id="A0A2R8C0A7"/>
<dbReference type="Proteomes" id="UP000244912">
    <property type="component" value="Unassembled WGS sequence"/>
</dbReference>
<name>A0A2R8C0A7_9RHOB</name>
<dbReference type="PANTHER" id="PTHR33678:SF1">
    <property type="entry name" value="BLL1576 PROTEIN"/>
    <property type="match status" value="1"/>
</dbReference>
<reference evidence="3 4" key="1">
    <citation type="submission" date="2018-03" db="EMBL/GenBank/DDBJ databases">
        <authorList>
            <person name="Keele B.F."/>
        </authorList>
    </citation>
    <scope>NUCLEOTIDE SEQUENCE [LARGE SCALE GENOMIC DNA]</scope>
    <source>
        <strain evidence="3 4">CECT 8504</strain>
    </source>
</reference>